<dbReference type="EMBL" id="BMKF01000001">
    <property type="protein sequence ID" value="GGB65611.1"/>
    <property type="molecule type" value="Genomic_DNA"/>
</dbReference>
<proteinExistence type="predicted"/>
<dbReference type="SUPFAM" id="SSF89447">
    <property type="entry name" value="AbrB/MazE/MraZ-like"/>
    <property type="match status" value="1"/>
</dbReference>
<dbReference type="RefSeq" id="WP_233124356.1">
    <property type="nucleotide sequence ID" value="NZ_BMKF01000001.1"/>
</dbReference>
<organism evidence="3 4">
    <name type="scientific">Henriciella pelagia</name>
    <dbReference type="NCBI Taxonomy" id="1977912"/>
    <lineage>
        <taxon>Bacteria</taxon>
        <taxon>Pseudomonadati</taxon>
        <taxon>Pseudomonadota</taxon>
        <taxon>Alphaproteobacteria</taxon>
        <taxon>Hyphomonadales</taxon>
        <taxon>Hyphomonadaceae</taxon>
        <taxon>Henriciella</taxon>
    </lineage>
</organism>
<feature type="compositionally biased region" description="Basic and acidic residues" evidence="1">
    <location>
        <begin position="1"/>
        <end position="11"/>
    </location>
</feature>
<feature type="region of interest" description="Disordered" evidence="1">
    <location>
        <begin position="1"/>
        <end position="21"/>
    </location>
</feature>
<protein>
    <submittedName>
        <fullName evidence="3">Transcriptional regulator</fullName>
    </submittedName>
</protein>
<accession>A0ABQ1JCQ7</accession>
<sequence>MTDREKDKGMKEAGTAPLHPTMNASMKVRKIGNSLGVILPKDVLAMLGVDEGDSIDAVRLPDGRIELVVVDREADDLMAMAEDIMAENRAVLRALAK</sequence>
<name>A0ABQ1JCQ7_9PROT</name>
<reference evidence="4" key="1">
    <citation type="journal article" date="2019" name="Int. J. Syst. Evol. Microbiol.">
        <title>The Global Catalogue of Microorganisms (GCM) 10K type strain sequencing project: providing services to taxonomists for standard genome sequencing and annotation.</title>
        <authorList>
            <consortium name="The Broad Institute Genomics Platform"/>
            <consortium name="The Broad Institute Genome Sequencing Center for Infectious Disease"/>
            <person name="Wu L."/>
            <person name="Ma J."/>
        </authorList>
    </citation>
    <scope>NUCLEOTIDE SEQUENCE [LARGE SCALE GENOMIC DNA]</scope>
    <source>
        <strain evidence="4">CGMCC 1.15928</strain>
    </source>
</reference>
<evidence type="ECO:0000256" key="1">
    <source>
        <dbReference type="SAM" id="MobiDB-lite"/>
    </source>
</evidence>
<keyword evidence="4" id="KW-1185">Reference proteome</keyword>
<dbReference type="Gene3D" id="2.10.260.10">
    <property type="match status" value="1"/>
</dbReference>
<gene>
    <name evidence="3" type="primary">phd</name>
    <name evidence="3" type="ORF">GCM10011503_13040</name>
</gene>
<feature type="domain" description="SpoVT-AbrB" evidence="2">
    <location>
        <begin position="29"/>
        <end position="75"/>
    </location>
</feature>
<evidence type="ECO:0000313" key="3">
    <source>
        <dbReference type="EMBL" id="GGB65611.1"/>
    </source>
</evidence>
<dbReference type="InterPro" id="IPR013432">
    <property type="entry name" value="Doc_partner"/>
</dbReference>
<evidence type="ECO:0000259" key="2">
    <source>
        <dbReference type="SMART" id="SM00966"/>
    </source>
</evidence>
<dbReference type="NCBIfam" id="TIGR02609">
    <property type="entry name" value="doc_partner"/>
    <property type="match status" value="1"/>
</dbReference>
<dbReference type="Pfam" id="PF04014">
    <property type="entry name" value="MazE_antitoxin"/>
    <property type="match status" value="1"/>
</dbReference>
<dbReference type="InterPro" id="IPR007159">
    <property type="entry name" value="SpoVT-AbrB_dom"/>
</dbReference>
<dbReference type="InterPro" id="IPR037914">
    <property type="entry name" value="SpoVT-AbrB_sf"/>
</dbReference>
<dbReference type="Proteomes" id="UP000628854">
    <property type="component" value="Unassembled WGS sequence"/>
</dbReference>
<evidence type="ECO:0000313" key="4">
    <source>
        <dbReference type="Proteomes" id="UP000628854"/>
    </source>
</evidence>
<comment type="caution">
    <text evidence="3">The sequence shown here is derived from an EMBL/GenBank/DDBJ whole genome shotgun (WGS) entry which is preliminary data.</text>
</comment>
<dbReference type="SMART" id="SM00966">
    <property type="entry name" value="SpoVT_AbrB"/>
    <property type="match status" value="1"/>
</dbReference>